<organism evidence="1 2">
    <name type="scientific">Stieleria varia</name>
    <dbReference type="NCBI Taxonomy" id="2528005"/>
    <lineage>
        <taxon>Bacteria</taxon>
        <taxon>Pseudomonadati</taxon>
        <taxon>Planctomycetota</taxon>
        <taxon>Planctomycetia</taxon>
        <taxon>Pirellulales</taxon>
        <taxon>Pirellulaceae</taxon>
        <taxon>Stieleria</taxon>
    </lineage>
</organism>
<dbReference type="EMBL" id="SJPN01000003">
    <property type="protein sequence ID" value="TWU04521.1"/>
    <property type="molecule type" value="Genomic_DNA"/>
</dbReference>
<dbReference type="InterPro" id="IPR018697">
    <property type="entry name" value="DUF2199"/>
</dbReference>
<protein>
    <recommendedName>
        <fullName evidence="3">DUF2199 domain-containing protein</fullName>
    </recommendedName>
</protein>
<evidence type="ECO:0000313" key="1">
    <source>
        <dbReference type="EMBL" id="TWU04521.1"/>
    </source>
</evidence>
<evidence type="ECO:0000313" key="2">
    <source>
        <dbReference type="Proteomes" id="UP000320176"/>
    </source>
</evidence>
<dbReference type="Proteomes" id="UP000320176">
    <property type="component" value="Unassembled WGS sequence"/>
</dbReference>
<gene>
    <name evidence="1" type="ORF">Pla52n_25620</name>
</gene>
<name>A0A5C6AYM9_9BACT</name>
<dbReference type="Pfam" id="PF09965">
    <property type="entry name" value="DUF2199"/>
    <property type="match status" value="1"/>
</dbReference>
<keyword evidence="2" id="KW-1185">Reference proteome</keyword>
<dbReference type="OrthoDB" id="4404538at2"/>
<reference evidence="1 2" key="1">
    <citation type="submission" date="2019-02" db="EMBL/GenBank/DDBJ databases">
        <title>Deep-cultivation of Planctomycetes and their phenomic and genomic characterization uncovers novel biology.</title>
        <authorList>
            <person name="Wiegand S."/>
            <person name="Jogler M."/>
            <person name="Boedeker C."/>
            <person name="Pinto D."/>
            <person name="Vollmers J."/>
            <person name="Rivas-Marin E."/>
            <person name="Kohn T."/>
            <person name="Peeters S.H."/>
            <person name="Heuer A."/>
            <person name="Rast P."/>
            <person name="Oberbeckmann S."/>
            <person name="Bunk B."/>
            <person name="Jeske O."/>
            <person name="Meyerdierks A."/>
            <person name="Storesund J.E."/>
            <person name="Kallscheuer N."/>
            <person name="Luecker S."/>
            <person name="Lage O.M."/>
            <person name="Pohl T."/>
            <person name="Merkel B.J."/>
            <person name="Hornburger P."/>
            <person name="Mueller R.-W."/>
            <person name="Bruemmer F."/>
            <person name="Labrenz M."/>
            <person name="Spormann A.M."/>
            <person name="Op Den Camp H."/>
            <person name="Overmann J."/>
            <person name="Amann R."/>
            <person name="Jetten M.S.M."/>
            <person name="Mascher T."/>
            <person name="Medema M.H."/>
            <person name="Devos D.P."/>
            <person name="Kaster A.-K."/>
            <person name="Ovreas L."/>
            <person name="Rohde M."/>
            <person name="Galperin M.Y."/>
            <person name="Jogler C."/>
        </authorList>
    </citation>
    <scope>NUCLEOTIDE SEQUENCE [LARGE SCALE GENOMIC DNA]</scope>
    <source>
        <strain evidence="1 2">Pla52n</strain>
    </source>
</reference>
<accession>A0A5C6AYM9</accession>
<sequence>MTKASSQSGFLCATCGKYHDELPMEFGANAPAMLANVPEAERQDRCELTDDLCVIDEEFFFIRGCLELPVVDHDDPFIWGVWASLSKESFMRCHEIWQQAGREAQPPFFGWLSTSLPLYPDTLNLKTQVHTRRVGERPFIELEPTEHPLAIEQRSGITMGRVREIAGALLHL</sequence>
<proteinExistence type="predicted"/>
<dbReference type="AlphaFoldDB" id="A0A5C6AYM9"/>
<comment type="caution">
    <text evidence="1">The sequence shown here is derived from an EMBL/GenBank/DDBJ whole genome shotgun (WGS) entry which is preliminary data.</text>
</comment>
<dbReference type="RefSeq" id="WP_146519933.1">
    <property type="nucleotide sequence ID" value="NZ_CP151726.1"/>
</dbReference>
<evidence type="ECO:0008006" key="3">
    <source>
        <dbReference type="Google" id="ProtNLM"/>
    </source>
</evidence>